<comment type="caution">
    <text evidence="2">The sequence shown here is derived from an EMBL/GenBank/DDBJ whole genome shotgun (WGS) entry which is preliminary data.</text>
</comment>
<dbReference type="EMBL" id="CAJPVI010000028">
    <property type="protein sequence ID" value="CAG2153283.1"/>
    <property type="molecule type" value="Genomic_DNA"/>
</dbReference>
<keyword evidence="3" id="KW-1185">Reference proteome</keyword>
<organism evidence="2 3">
    <name type="scientific">Cupriavidus numazuensis</name>
    <dbReference type="NCBI Taxonomy" id="221992"/>
    <lineage>
        <taxon>Bacteria</taxon>
        <taxon>Pseudomonadati</taxon>
        <taxon>Pseudomonadota</taxon>
        <taxon>Betaproteobacteria</taxon>
        <taxon>Burkholderiales</taxon>
        <taxon>Burkholderiaceae</taxon>
        <taxon>Cupriavidus</taxon>
    </lineage>
</organism>
<accession>A0ABN7Q1R2</accession>
<proteinExistence type="predicted"/>
<evidence type="ECO:0000313" key="3">
    <source>
        <dbReference type="Proteomes" id="UP000672657"/>
    </source>
</evidence>
<dbReference type="Gene3D" id="3.10.450.50">
    <property type="match status" value="1"/>
</dbReference>
<dbReference type="RefSeq" id="WP_211955356.1">
    <property type="nucleotide sequence ID" value="NZ_CAJPVI010000028.1"/>
</dbReference>
<evidence type="ECO:0000313" key="2">
    <source>
        <dbReference type="EMBL" id="CAG2153283.1"/>
    </source>
</evidence>
<dbReference type="SUPFAM" id="SSF54427">
    <property type="entry name" value="NTF2-like"/>
    <property type="match status" value="1"/>
</dbReference>
<dbReference type="Pfam" id="PF13577">
    <property type="entry name" value="SnoaL_4"/>
    <property type="match status" value="1"/>
</dbReference>
<protein>
    <recommendedName>
        <fullName evidence="1">SnoaL-like domain-containing protein</fullName>
    </recommendedName>
</protein>
<evidence type="ECO:0000259" key="1">
    <source>
        <dbReference type="Pfam" id="PF13577"/>
    </source>
</evidence>
<name>A0ABN7Q1R2_9BURK</name>
<feature type="domain" description="SnoaL-like" evidence="1">
    <location>
        <begin position="5"/>
        <end position="125"/>
    </location>
</feature>
<dbReference type="InterPro" id="IPR032710">
    <property type="entry name" value="NTF2-like_dom_sf"/>
</dbReference>
<sequence length="152" mass="17337">MLRLQRLADELEITQLRGRYCDLLDSRRWESFVGLFTEDGVFEGIDRAVGREEIHRFFSEDVPALAEGFWHFCTNGTVSIDGDIATGRISMLYLSVSSGKSYVSAGHYDDVLVRTPQGWRFHSRKISFYFYSELKDGFSGKPPMPLLDRAGP</sequence>
<dbReference type="Proteomes" id="UP000672657">
    <property type="component" value="Unassembled WGS sequence"/>
</dbReference>
<reference evidence="2 3" key="1">
    <citation type="submission" date="2021-03" db="EMBL/GenBank/DDBJ databases">
        <authorList>
            <person name="Peeters C."/>
        </authorList>
    </citation>
    <scope>NUCLEOTIDE SEQUENCE [LARGE SCALE GENOMIC DNA]</scope>
    <source>
        <strain evidence="2 3">LMG 26411</strain>
    </source>
</reference>
<gene>
    <name evidence="2" type="ORF">LMG26411_04376</name>
</gene>
<dbReference type="InterPro" id="IPR037401">
    <property type="entry name" value="SnoaL-like"/>
</dbReference>
<dbReference type="CDD" id="cd00531">
    <property type="entry name" value="NTF2_like"/>
    <property type="match status" value="1"/>
</dbReference>